<sequence>MSTEARYPLEGGCDCKGVRYQVKTAPLVVHCCHCTWCQRETGSAFAINAMIESDRLALLKGEAEIEIVNTPSASGKGQEIVRCTNCRVALWSHYPSAGRLISFVRVGTLDEPSSLPPDIHIFTSTKLKWVVFPPDVPVVETYYEREEIWSKESLARRAALQPAVERYQEELAKRGLSQS</sequence>
<organism evidence="6">
    <name type="scientific">Trichophyton rubrum CBS 288.86</name>
    <dbReference type="NCBI Taxonomy" id="1215330"/>
    <lineage>
        <taxon>Eukaryota</taxon>
        <taxon>Fungi</taxon>
        <taxon>Dikarya</taxon>
        <taxon>Ascomycota</taxon>
        <taxon>Pezizomycotina</taxon>
        <taxon>Eurotiomycetes</taxon>
        <taxon>Eurotiomycetidae</taxon>
        <taxon>Onygenales</taxon>
        <taxon>Arthrodermataceae</taxon>
        <taxon>Trichophyton</taxon>
    </lineage>
</organism>
<evidence type="ECO:0000313" key="6">
    <source>
        <dbReference type="EMBL" id="EZF53001.1"/>
    </source>
</evidence>
<dbReference type="AlphaFoldDB" id="A0A022W4D6"/>
<dbReference type="SUPFAM" id="SSF51316">
    <property type="entry name" value="Mss4-like"/>
    <property type="match status" value="1"/>
</dbReference>
<proteinExistence type="inferred from homology"/>
<reference evidence="6" key="1">
    <citation type="submission" date="2014-02" db="EMBL/GenBank/DDBJ databases">
        <title>The Genome Sequence of Trichophyton rubrum (morphotype fischeri) CBS 288.86.</title>
        <authorList>
            <consortium name="The Broad Institute Genomics Platform"/>
            <person name="Cuomo C.A."/>
            <person name="White T.C."/>
            <person name="Graser Y."/>
            <person name="Martinez-Rossi N."/>
            <person name="Heitman J."/>
            <person name="Young S.K."/>
            <person name="Zeng Q."/>
            <person name="Gargeya S."/>
            <person name="Abouelleil A."/>
            <person name="Alvarado L."/>
            <person name="Chapman S.B."/>
            <person name="Gainer-Dewar J."/>
            <person name="Goldberg J."/>
            <person name="Griggs A."/>
            <person name="Gujja S."/>
            <person name="Hansen M."/>
            <person name="Howarth C."/>
            <person name="Imamovic A."/>
            <person name="Larimer J."/>
            <person name="Martinez D."/>
            <person name="Murphy C."/>
            <person name="Pearson M.D."/>
            <person name="Persinoti G."/>
            <person name="Poon T."/>
            <person name="Priest M."/>
            <person name="Roberts A.D."/>
            <person name="Saif S."/>
            <person name="Shea T.D."/>
            <person name="Sykes S.N."/>
            <person name="Wortman J."/>
            <person name="Nusbaum C."/>
            <person name="Birren B."/>
        </authorList>
    </citation>
    <scope>NUCLEOTIDE SEQUENCE [LARGE SCALE GENOMIC DNA]</scope>
    <source>
        <strain evidence="6">CBS 288.86</strain>
    </source>
</reference>
<protein>
    <recommendedName>
        <fullName evidence="5">CENP-V/GFA domain-containing protein</fullName>
    </recommendedName>
</protein>
<evidence type="ECO:0000256" key="2">
    <source>
        <dbReference type="ARBA" id="ARBA00022723"/>
    </source>
</evidence>
<evidence type="ECO:0000256" key="1">
    <source>
        <dbReference type="ARBA" id="ARBA00005495"/>
    </source>
</evidence>
<dbReference type="EMBL" id="KK207832">
    <property type="protein sequence ID" value="EZF53001.1"/>
    <property type="molecule type" value="Genomic_DNA"/>
</dbReference>
<dbReference type="Proteomes" id="UP000023758">
    <property type="component" value="Unassembled WGS sequence"/>
</dbReference>
<evidence type="ECO:0000256" key="3">
    <source>
        <dbReference type="ARBA" id="ARBA00022833"/>
    </source>
</evidence>
<dbReference type="InterPro" id="IPR006913">
    <property type="entry name" value="CENP-V/GFA"/>
</dbReference>
<keyword evidence="4" id="KW-0456">Lyase</keyword>
<evidence type="ECO:0000259" key="5">
    <source>
        <dbReference type="PROSITE" id="PS51891"/>
    </source>
</evidence>
<dbReference type="Gene3D" id="3.90.1590.10">
    <property type="entry name" value="glutathione-dependent formaldehyde- activating enzyme (gfa)"/>
    <property type="match status" value="1"/>
</dbReference>
<dbReference type="PANTHER" id="PTHR33337:SF33">
    <property type="entry name" value="CENP-V_GFA DOMAIN-CONTAINING PROTEIN"/>
    <property type="match status" value="1"/>
</dbReference>
<dbReference type="PROSITE" id="PS51891">
    <property type="entry name" value="CENP_V_GFA"/>
    <property type="match status" value="1"/>
</dbReference>
<name>A0A022W4D6_TRIRU</name>
<gene>
    <name evidence="6" type="ORF">H103_03987</name>
</gene>
<keyword evidence="2" id="KW-0479">Metal-binding</keyword>
<evidence type="ECO:0000256" key="4">
    <source>
        <dbReference type="ARBA" id="ARBA00023239"/>
    </source>
</evidence>
<dbReference type="PANTHER" id="PTHR33337">
    <property type="entry name" value="GFA DOMAIN-CONTAINING PROTEIN"/>
    <property type="match status" value="1"/>
</dbReference>
<dbReference type="Pfam" id="PF04828">
    <property type="entry name" value="GFA"/>
    <property type="match status" value="1"/>
</dbReference>
<dbReference type="GO" id="GO:0046872">
    <property type="term" value="F:metal ion binding"/>
    <property type="evidence" value="ECO:0007669"/>
    <property type="project" value="UniProtKB-KW"/>
</dbReference>
<dbReference type="OrthoDB" id="9985472at2759"/>
<dbReference type="InterPro" id="IPR011057">
    <property type="entry name" value="Mss4-like_sf"/>
</dbReference>
<keyword evidence="3" id="KW-0862">Zinc</keyword>
<comment type="similarity">
    <text evidence="1">Belongs to the Gfa family.</text>
</comment>
<dbReference type="GO" id="GO:0016846">
    <property type="term" value="F:carbon-sulfur lyase activity"/>
    <property type="evidence" value="ECO:0007669"/>
    <property type="project" value="InterPro"/>
</dbReference>
<dbReference type="HOGENOM" id="CLU_055491_6_1_1"/>
<feature type="domain" description="CENP-V/GFA" evidence="5">
    <location>
        <begin position="9"/>
        <end position="118"/>
    </location>
</feature>
<accession>A0A022W4D6</accession>